<feature type="transmembrane region" description="Helical" evidence="1">
    <location>
        <begin position="183"/>
        <end position="201"/>
    </location>
</feature>
<feature type="transmembrane region" description="Helical" evidence="1">
    <location>
        <begin position="423"/>
        <end position="446"/>
    </location>
</feature>
<dbReference type="InterPro" id="IPR001927">
    <property type="entry name" value="Na/Gal_symport"/>
</dbReference>
<dbReference type="InterPro" id="IPR036259">
    <property type="entry name" value="MFS_trans_sf"/>
</dbReference>
<evidence type="ECO:0000256" key="1">
    <source>
        <dbReference type="SAM" id="Phobius"/>
    </source>
</evidence>
<evidence type="ECO:0000313" key="3">
    <source>
        <dbReference type="Proteomes" id="UP000273977"/>
    </source>
</evidence>
<dbReference type="PANTHER" id="PTHR11328">
    <property type="entry name" value="MAJOR FACILITATOR SUPERFAMILY DOMAIN-CONTAINING PROTEIN"/>
    <property type="match status" value="1"/>
</dbReference>
<keyword evidence="1" id="KW-0812">Transmembrane</keyword>
<dbReference type="GO" id="GO:0006814">
    <property type="term" value="P:sodium ion transport"/>
    <property type="evidence" value="ECO:0007669"/>
    <property type="project" value="InterPro"/>
</dbReference>
<dbReference type="GO" id="GO:0015293">
    <property type="term" value="F:symporter activity"/>
    <property type="evidence" value="ECO:0007669"/>
    <property type="project" value="InterPro"/>
</dbReference>
<dbReference type="CDD" id="cd17332">
    <property type="entry name" value="MFS_MelB_like"/>
    <property type="match status" value="1"/>
</dbReference>
<reference evidence="2 3" key="1">
    <citation type="submission" date="2018-11" db="EMBL/GenBank/DDBJ databases">
        <title>Aerococcus sp. SJQ22, whole genome shotgun sequence.</title>
        <authorList>
            <person name="Sun L."/>
            <person name="Gao X."/>
            <person name="Chen W."/>
            <person name="Huang K."/>
        </authorList>
    </citation>
    <scope>NUCLEOTIDE SEQUENCE [LARGE SCALE GENOMIC DNA]</scope>
    <source>
        <strain evidence="2 3">SJQ22</strain>
    </source>
</reference>
<feature type="transmembrane region" description="Helical" evidence="1">
    <location>
        <begin position="149"/>
        <end position="171"/>
    </location>
</feature>
<feature type="transmembrane region" description="Helical" evidence="1">
    <location>
        <begin position="287"/>
        <end position="306"/>
    </location>
</feature>
<dbReference type="PANTHER" id="PTHR11328:SF24">
    <property type="entry name" value="MAJOR FACILITATOR SUPERFAMILY (MFS) PROFILE DOMAIN-CONTAINING PROTEIN"/>
    <property type="match status" value="1"/>
</dbReference>
<protein>
    <submittedName>
        <fullName evidence="2">MFS transporter</fullName>
    </submittedName>
</protein>
<dbReference type="EMBL" id="RKMG01000003">
    <property type="protein sequence ID" value="RPA63701.1"/>
    <property type="molecule type" value="Genomic_DNA"/>
</dbReference>
<dbReference type="SUPFAM" id="SSF103473">
    <property type="entry name" value="MFS general substrate transporter"/>
    <property type="match status" value="1"/>
</dbReference>
<feature type="transmembrane region" description="Helical" evidence="1">
    <location>
        <begin position="106"/>
        <end position="128"/>
    </location>
</feature>
<feature type="transmembrane region" description="Helical" evidence="1">
    <location>
        <begin position="313"/>
        <end position="331"/>
    </location>
</feature>
<feature type="transmembrane region" description="Helical" evidence="1">
    <location>
        <begin position="246"/>
        <end position="267"/>
    </location>
</feature>
<keyword evidence="1" id="KW-0472">Membrane</keyword>
<keyword evidence="1" id="KW-1133">Transmembrane helix</keyword>
<feature type="transmembrane region" description="Helical" evidence="1">
    <location>
        <begin position="337"/>
        <end position="361"/>
    </location>
</feature>
<gene>
    <name evidence="2" type="ORF">EF384_01700</name>
</gene>
<sequence length="467" mass="51323">MRDKIGYMFGDLGNDMTFMLQSMFLMVFYTEVWGVSAAQVGLLLMIARFVDAFTDVGMGIIVDKSARTNEGKFRPWIRRIAGPVAISSFLIYQTGLQDMGMGFKIVYMYITYLLYGSIFYTAINIPYGSMQAAITSNPTERTQLSQFRSMGATLAQLIIGSVTPLIIYSTINGQEVVKTDSTFTILAGVFSILAVLFYFFCYKLTTERVNVDAASVEETVTVEKQAFGKELWTTIKGTFGALKNRALIGIIFTALFMILAQLMISSINNYLFPNVYNTSDALSQFNMINPIIALVIATPIAPIIANRIGKKEFGILALGLSALAFGSLYFIRPENVIVYMAFAAVGMFGFFSFNVVIWAMITDVIDHIEIETHHRQDGQVYSLYSFSRKMGQAIAGGVSGIALSAVGYQSGAVAQSEEVLNGIFNLGTIIPAIAFLLAALSLVFIFPLGKNKVNENAAILENRRNNG</sequence>
<feature type="transmembrane region" description="Helical" evidence="1">
    <location>
        <begin position="393"/>
        <end position="411"/>
    </location>
</feature>
<accession>A0A3N4GX89</accession>
<organism evidence="2 3">
    <name type="scientific">Aerococcus agrisoli</name>
    <dbReference type="NCBI Taxonomy" id="2487350"/>
    <lineage>
        <taxon>Bacteria</taxon>
        <taxon>Bacillati</taxon>
        <taxon>Bacillota</taxon>
        <taxon>Bacilli</taxon>
        <taxon>Lactobacillales</taxon>
        <taxon>Aerococcaceae</taxon>
        <taxon>Aerococcus</taxon>
    </lineage>
</organism>
<proteinExistence type="predicted"/>
<keyword evidence="3" id="KW-1185">Reference proteome</keyword>
<name>A0A3N4GX89_9LACT</name>
<dbReference type="Proteomes" id="UP000273977">
    <property type="component" value="Unassembled WGS sequence"/>
</dbReference>
<dbReference type="Pfam" id="PF13347">
    <property type="entry name" value="MFS_2"/>
    <property type="match status" value="1"/>
</dbReference>
<comment type="caution">
    <text evidence="2">The sequence shown here is derived from an EMBL/GenBank/DDBJ whole genome shotgun (WGS) entry which is preliminary data.</text>
</comment>
<dbReference type="GO" id="GO:0008643">
    <property type="term" value="P:carbohydrate transport"/>
    <property type="evidence" value="ECO:0007669"/>
    <property type="project" value="InterPro"/>
</dbReference>
<dbReference type="GO" id="GO:0005886">
    <property type="term" value="C:plasma membrane"/>
    <property type="evidence" value="ECO:0007669"/>
    <property type="project" value="TreeGrafter"/>
</dbReference>
<dbReference type="AlphaFoldDB" id="A0A3N4GX89"/>
<evidence type="ECO:0000313" key="2">
    <source>
        <dbReference type="EMBL" id="RPA63701.1"/>
    </source>
</evidence>
<dbReference type="OrthoDB" id="9764596at2"/>
<dbReference type="InterPro" id="IPR039672">
    <property type="entry name" value="MFS_2"/>
</dbReference>
<dbReference type="NCBIfam" id="TIGR00792">
    <property type="entry name" value="gph"/>
    <property type="match status" value="1"/>
</dbReference>
<dbReference type="Gene3D" id="1.20.1250.20">
    <property type="entry name" value="MFS general substrate transporter like domains"/>
    <property type="match status" value="2"/>
</dbReference>